<evidence type="ECO:0000256" key="1">
    <source>
        <dbReference type="SAM" id="MobiDB-lite"/>
    </source>
</evidence>
<dbReference type="EMBL" id="LJIJ01001403">
    <property type="protein sequence ID" value="ODM91841.1"/>
    <property type="molecule type" value="Genomic_DNA"/>
</dbReference>
<organism evidence="2 3">
    <name type="scientific">Orchesella cincta</name>
    <name type="common">Springtail</name>
    <name type="synonym">Podura cincta</name>
    <dbReference type="NCBI Taxonomy" id="48709"/>
    <lineage>
        <taxon>Eukaryota</taxon>
        <taxon>Metazoa</taxon>
        <taxon>Ecdysozoa</taxon>
        <taxon>Arthropoda</taxon>
        <taxon>Hexapoda</taxon>
        <taxon>Collembola</taxon>
        <taxon>Entomobryomorpha</taxon>
        <taxon>Entomobryoidea</taxon>
        <taxon>Orchesellidae</taxon>
        <taxon>Orchesellinae</taxon>
        <taxon>Orchesella</taxon>
    </lineage>
</organism>
<feature type="region of interest" description="Disordered" evidence="1">
    <location>
        <begin position="62"/>
        <end position="128"/>
    </location>
</feature>
<dbReference type="OrthoDB" id="6499955at2759"/>
<feature type="region of interest" description="Disordered" evidence="1">
    <location>
        <begin position="1"/>
        <end position="27"/>
    </location>
</feature>
<sequence>MDLNEKLENPNVASTSTAPLANQADDDSDIDISKMNFEEIFFNPLTQKSVWNTLNSCALSKISESDDSQEEQRKSRKRKLKHDDPSEALPGASRPKVMLPLASKLGKKSSAENETGDKQPNPAIEKDFSIGNKMIEELMSRYNTAKKKHKMETSAKASVDPLDSSELEELSSESEDDLESAEDSRFLKFTIPQFEEKKLLRDKHYEAVEKLTPTRVEDILIRILPQLKKIKDNVLACRRNTIFMECGISKASLRQQNVSKPFTGAQEYRAICVIRKTFFNGADQLQNGGEIIHYINLVLLPEALIRIYARVNKVDYEWAEKEMMFGAKYDGLIPEGLLKTIK</sequence>
<accession>A0A1D2MG06</accession>
<evidence type="ECO:0000313" key="3">
    <source>
        <dbReference type="Proteomes" id="UP000094527"/>
    </source>
</evidence>
<keyword evidence="3" id="KW-1185">Reference proteome</keyword>
<dbReference type="AlphaFoldDB" id="A0A1D2MG06"/>
<comment type="caution">
    <text evidence="2">The sequence shown here is derived from an EMBL/GenBank/DDBJ whole genome shotgun (WGS) entry which is preliminary data.</text>
</comment>
<protein>
    <submittedName>
        <fullName evidence="2">Ubiquitin thioesterase otulin</fullName>
    </submittedName>
</protein>
<name>A0A1D2MG06_ORCCI</name>
<proteinExistence type="predicted"/>
<reference evidence="2 3" key="1">
    <citation type="journal article" date="2016" name="Genome Biol. Evol.">
        <title>Gene Family Evolution Reflects Adaptation to Soil Environmental Stressors in the Genome of the Collembolan Orchesella cincta.</title>
        <authorList>
            <person name="Faddeeva-Vakhrusheva A."/>
            <person name="Derks M.F."/>
            <person name="Anvar S.Y."/>
            <person name="Agamennone V."/>
            <person name="Suring W."/>
            <person name="Smit S."/>
            <person name="van Straalen N.M."/>
            <person name="Roelofs D."/>
        </authorList>
    </citation>
    <scope>NUCLEOTIDE SEQUENCE [LARGE SCALE GENOMIC DNA]</scope>
    <source>
        <tissue evidence="2">Mixed pool</tissue>
    </source>
</reference>
<evidence type="ECO:0000313" key="2">
    <source>
        <dbReference type="EMBL" id="ODM91841.1"/>
    </source>
</evidence>
<feature type="compositionally biased region" description="Acidic residues" evidence="1">
    <location>
        <begin position="163"/>
        <end position="179"/>
    </location>
</feature>
<dbReference type="Proteomes" id="UP000094527">
    <property type="component" value="Unassembled WGS sequence"/>
</dbReference>
<feature type="region of interest" description="Disordered" evidence="1">
    <location>
        <begin position="146"/>
        <end position="179"/>
    </location>
</feature>
<feature type="compositionally biased region" description="Polar residues" evidence="1">
    <location>
        <begin position="11"/>
        <end position="20"/>
    </location>
</feature>
<gene>
    <name evidence="2" type="ORF">Ocin01_14840</name>
</gene>